<evidence type="ECO:0000256" key="2">
    <source>
        <dbReference type="SAM" id="MobiDB-lite"/>
    </source>
</evidence>
<comment type="caution">
    <text evidence="3">The sequence shown here is derived from an EMBL/GenBank/DDBJ whole genome shotgun (WGS) entry which is preliminary data.</text>
</comment>
<dbReference type="SUPFAM" id="SSF140566">
    <property type="entry name" value="FlgN-like"/>
    <property type="match status" value="1"/>
</dbReference>
<keyword evidence="1" id="KW-1005">Bacterial flagellum biogenesis</keyword>
<keyword evidence="4" id="KW-1185">Reference proteome</keyword>
<dbReference type="InterPro" id="IPR007809">
    <property type="entry name" value="FlgN-like"/>
</dbReference>
<feature type="region of interest" description="Disordered" evidence="2">
    <location>
        <begin position="135"/>
        <end position="154"/>
    </location>
</feature>
<keyword evidence="3" id="KW-0282">Flagellum</keyword>
<evidence type="ECO:0000256" key="1">
    <source>
        <dbReference type="ARBA" id="ARBA00022795"/>
    </source>
</evidence>
<keyword evidence="3" id="KW-0966">Cell projection</keyword>
<dbReference type="Proteomes" id="UP001559623">
    <property type="component" value="Unassembled WGS sequence"/>
</dbReference>
<dbReference type="Gene3D" id="1.20.58.300">
    <property type="entry name" value="FlgN-like"/>
    <property type="match status" value="1"/>
</dbReference>
<dbReference type="InterPro" id="IPR036679">
    <property type="entry name" value="FlgN-like_sf"/>
</dbReference>
<organism evidence="3 4">
    <name type="scientific">Selenomonas sputigena</name>
    <dbReference type="NCBI Taxonomy" id="69823"/>
    <lineage>
        <taxon>Bacteria</taxon>
        <taxon>Bacillati</taxon>
        <taxon>Bacillota</taxon>
        <taxon>Negativicutes</taxon>
        <taxon>Selenomonadales</taxon>
        <taxon>Selenomonadaceae</taxon>
        <taxon>Selenomonas</taxon>
    </lineage>
</organism>
<keyword evidence="3" id="KW-0969">Cilium</keyword>
<proteinExistence type="predicted"/>
<protein>
    <submittedName>
        <fullName evidence="3">Flagellar protein FlgN</fullName>
    </submittedName>
</protein>
<gene>
    <name evidence="3" type="ORF">QCO44_04115</name>
</gene>
<reference evidence="3 4" key="1">
    <citation type="submission" date="2023-04" db="EMBL/GenBank/DDBJ databases">
        <title>Genome Sequence of Selenomonas sputigena ATCC 33150.</title>
        <authorList>
            <person name="Miller D.P."/>
            <person name="Anvari S."/>
            <person name="Polson S.W."/>
            <person name="Macdonald M."/>
            <person name="Mcdowell J.V."/>
        </authorList>
    </citation>
    <scope>NUCLEOTIDE SEQUENCE [LARGE SCALE GENOMIC DNA]</scope>
    <source>
        <strain evidence="3 4">ATCC 33150</strain>
    </source>
</reference>
<name>A0ABV3X4U7_9FIRM</name>
<evidence type="ECO:0000313" key="4">
    <source>
        <dbReference type="Proteomes" id="UP001559623"/>
    </source>
</evidence>
<accession>A0ABV3X4U7</accession>
<dbReference type="Pfam" id="PF05130">
    <property type="entry name" value="FlgN"/>
    <property type="match status" value="1"/>
</dbReference>
<dbReference type="EMBL" id="JARVLH010000002">
    <property type="protein sequence ID" value="MEX5284830.1"/>
    <property type="molecule type" value="Genomic_DNA"/>
</dbReference>
<sequence length="154" mass="17169">MGEIIKLLKQQIDICRRLLASVEEQRKALCEGSGPGMGSGTKRIEQLLAELRRIEKRQGRLLQGTGTRSLAELLDRTAASPQRSEAQGLLQECGDLMHGVREAVEMNSILLDRHMQFIMFNINVMAGVTAEPTYKAEKNKRQPASDNKMFDASV</sequence>
<evidence type="ECO:0000313" key="3">
    <source>
        <dbReference type="EMBL" id="MEX5284830.1"/>
    </source>
</evidence>
<dbReference type="RefSeq" id="WP_368846551.1">
    <property type="nucleotide sequence ID" value="NZ_CP194411.1"/>
</dbReference>